<dbReference type="STRING" id="5364.A0A5C3MVU0"/>
<evidence type="ECO:0000313" key="2">
    <source>
        <dbReference type="EMBL" id="TFK48972.1"/>
    </source>
</evidence>
<dbReference type="Pfam" id="PF12937">
    <property type="entry name" value="F-box-like"/>
    <property type="match status" value="1"/>
</dbReference>
<dbReference type="InterPro" id="IPR036047">
    <property type="entry name" value="F-box-like_dom_sf"/>
</dbReference>
<reference evidence="2 3" key="1">
    <citation type="journal article" date="2019" name="Nat. Ecol. Evol.">
        <title>Megaphylogeny resolves global patterns of mushroom evolution.</title>
        <authorList>
            <person name="Varga T."/>
            <person name="Krizsan K."/>
            <person name="Foldi C."/>
            <person name="Dima B."/>
            <person name="Sanchez-Garcia M."/>
            <person name="Sanchez-Ramirez S."/>
            <person name="Szollosi G.J."/>
            <person name="Szarkandi J.G."/>
            <person name="Papp V."/>
            <person name="Albert L."/>
            <person name="Andreopoulos W."/>
            <person name="Angelini C."/>
            <person name="Antonin V."/>
            <person name="Barry K.W."/>
            <person name="Bougher N.L."/>
            <person name="Buchanan P."/>
            <person name="Buyck B."/>
            <person name="Bense V."/>
            <person name="Catcheside P."/>
            <person name="Chovatia M."/>
            <person name="Cooper J."/>
            <person name="Damon W."/>
            <person name="Desjardin D."/>
            <person name="Finy P."/>
            <person name="Geml J."/>
            <person name="Haridas S."/>
            <person name="Hughes K."/>
            <person name="Justo A."/>
            <person name="Karasinski D."/>
            <person name="Kautmanova I."/>
            <person name="Kiss B."/>
            <person name="Kocsube S."/>
            <person name="Kotiranta H."/>
            <person name="LaButti K.M."/>
            <person name="Lechner B.E."/>
            <person name="Liimatainen K."/>
            <person name="Lipzen A."/>
            <person name="Lukacs Z."/>
            <person name="Mihaltcheva S."/>
            <person name="Morgado L.N."/>
            <person name="Niskanen T."/>
            <person name="Noordeloos M.E."/>
            <person name="Ohm R.A."/>
            <person name="Ortiz-Santana B."/>
            <person name="Ovrebo C."/>
            <person name="Racz N."/>
            <person name="Riley R."/>
            <person name="Savchenko A."/>
            <person name="Shiryaev A."/>
            <person name="Soop K."/>
            <person name="Spirin V."/>
            <person name="Szebenyi C."/>
            <person name="Tomsovsky M."/>
            <person name="Tulloss R.E."/>
            <person name="Uehling J."/>
            <person name="Grigoriev I.V."/>
            <person name="Vagvolgyi C."/>
            <person name="Papp T."/>
            <person name="Martin F.M."/>
            <person name="Miettinen O."/>
            <person name="Hibbett D.S."/>
            <person name="Nagy L.G."/>
        </authorList>
    </citation>
    <scope>NUCLEOTIDE SEQUENCE [LARGE SCALE GENOMIC DNA]</scope>
    <source>
        <strain evidence="2 3">OMC1185</strain>
    </source>
</reference>
<evidence type="ECO:0000259" key="1">
    <source>
        <dbReference type="PROSITE" id="PS50181"/>
    </source>
</evidence>
<protein>
    <recommendedName>
        <fullName evidence="1">F-box domain-containing protein</fullName>
    </recommendedName>
</protein>
<proteinExistence type="predicted"/>
<dbReference type="PROSITE" id="PS50181">
    <property type="entry name" value="FBOX"/>
    <property type="match status" value="1"/>
</dbReference>
<dbReference type="Proteomes" id="UP000305948">
    <property type="component" value="Unassembled WGS sequence"/>
</dbReference>
<dbReference type="CDD" id="cd09917">
    <property type="entry name" value="F-box_SF"/>
    <property type="match status" value="1"/>
</dbReference>
<feature type="domain" description="F-box" evidence="1">
    <location>
        <begin position="32"/>
        <end position="78"/>
    </location>
</feature>
<gene>
    <name evidence="2" type="ORF">OE88DRAFT_1663268</name>
</gene>
<dbReference type="InterPro" id="IPR001810">
    <property type="entry name" value="F-box_dom"/>
</dbReference>
<dbReference type="SUPFAM" id="SSF81383">
    <property type="entry name" value="F-box domain"/>
    <property type="match status" value="1"/>
</dbReference>
<dbReference type="OrthoDB" id="3256413at2759"/>
<keyword evidence="3" id="KW-1185">Reference proteome</keyword>
<dbReference type="AlphaFoldDB" id="A0A5C3MVU0"/>
<evidence type="ECO:0000313" key="3">
    <source>
        <dbReference type="Proteomes" id="UP000305948"/>
    </source>
</evidence>
<name>A0A5C3MVU0_9AGAM</name>
<sequence>MHDILEHSTPRAVTANPSSMNARHMAKMQSSKGVFLSLPVELICRIMSFLPPKDLVRCCQINRFIWDIFKSSSRLKYIAELEFHGLAPNPLAPNVGYSQRLKRLREYTNAWTHLEPKKRYSIQMTENGCVYDFASGIYANGHGSHPPVSGPLKFHRLPSGSDDSAFCMQTWTHTQLIEEGGQFLDFCMDPVQDLLVMVSSAPTESRYKYFVHIRSLTSNEPHPKAPVPSRPWVEKSGPLVDSGFHHVRIHIVDDIVAILADDGATMVRLSLFNWRSDCDYVLTMDNAVSSSVDDFCLLSRTSFLTVDFNGDLGFYTFTDPALYNRGASVLPPVRRAVFNLPTPAEGWDYWGIILSFNPIPDLNPPAANKSHLLPRPSLFQCGSDDRVLLCTFNLFNQTNARTSSHTLIMRTRIFFESVPLTKTEWANWGPNNTRWFMHKHEAPWIHSIHGYRIVDKVAAADEDATPNAPMPSEFRLVVRDFNPKLIKTAVNEEDVDHIRIVTDPEVVKVEEFRDEITTHLPYREVVSRKTYPCSNVMIDDSKIILCQRDREHHLEAIDVLVF</sequence>
<dbReference type="EMBL" id="ML213517">
    <property type="protein sequence ID" value="TFK48972.1"/>
    <property type="molecule type" value="Genomic_DNA"/>
</dbReference>
<dbReference type="Gene3D" id="1.20.1280.50">
    <property type="match status" value="1"/>
</dbReference>
<accession>A0A5C3MVU0</accession>
<dbReference type="SMART" id="SM00256">
    <property type="entry name" value="FBOX"/>
    <property type="match status" value="1"/>
</dbReference>
<organism evidence="2 3">
    <name type="scientific">Heliocybe sulcata</name>
    <dbReference type="NCBI Taxonomy" id="5364"/>
    <lineage>
        <taxon>Eukaryota</taxon>
        <taxon>Fungi</taxon>
        <taxon>Dikarya</taxon>
        <taxon>Basidiomycota</taxon>
        <taxon>Agaricomycotina</taxon>
        <taxon>Agaricomycetes</taxon>
        <taxon>Gloeophyllales</taxon>
        <taxon>Gloeophyllaceae</taxon>
        <taxon>Heliocybe</taxon>
    </lineage>
</organism>